<gene>
    <name evidence="6" type="ORF">ACFPIJ_00225</name>
</gene>
<dbReference type="PROSITE" id="PS50977">
    <property type="entry name" value="HTH_TETR_2"/>
    <property type="match status" value="1"/>
</dbReference>
<dbReference type="SUPFAM" id="SSF46689">
    <property type="entry name" value="Homeodomain-like"/>
    <property type="match status" value="1"/>
</dbReference>
<keyword evidence="7" id="KW-1185">Reference proteome</keyword>
<evidence type="ECO:0000313" key="6">
    <source>
        <dbReference type="EMBL" id="MFC4996253.1"/>
    </source>
</evidence>
<dbReference type="PROSITE" id="PS01081">
    <property type="entry name" value="HTH_TETR_1"/>
    <property type="match status" value="1"/>
</dbReference>
<dbReference type="Proteomes" id="UP001595912">
    <property type="component" value="Unassembled WGS sequence"/>
</dbReference>
<evidence type="ECO:0000259" key="5">
    <source>
        <dbReference type="PROSITE" id="PS50977"/>
    </source>
</evidence>
<dbReference type="InterPro" id="IPR050109">
    <property type="entry name" value="HTH-type_TetR-like_transc_reg"/>
</dbReference>
<protein>
    <submittedName>
        <fullName evidence="6">TetR/AcrR family transcriptional regulator</fullName>
    </submittedName>
</protein>
<keyword evidence="2 4" id="KW-0238">DNA-binding</keyword>
<dbReference type="Pfam" id="PF17933">
    <property type="entry name" value="TetR_C_25"/>
    <property type="match status" value="1"/>
</dbReference>
<dbReference type="InterPro" id="IPR023772">
    <property type="entry name" value="DNA-bd_HTH_TetR-type_CS"/>
</dbReference>
<proteinExistence type="predicted"/>
<dbReference type="PRINTS" id="PR00455">
    <property type="entry name" value="HTHTETR"/>
</dbReference>
<dbReference type="Pfam" id="PF00440">
    <property type="entry name" value="TetR_N"/>
    <property type="match status" value="1"/>
</dbReference>
<dbReference type="InterPro" id="IPR041484">
    <property type="entry name" value="TetR_C_25"/>
</dbReference>
<keyword evidence="1" id="KW-0805">Transcription regulation</keyword>
<evidence type="ECO:0000313" key="7">
    <source>
        <dbReference type="Proteomes" id="UP001595912"/>
    </source>
</evidence>
<dbReference type="Gene3D" id="1.10.357.10">
    <property type="entry name" value="Tetracycline Repressor, domain 2"/>
    <property type="match status" value="1"/>
</dbReference>
<evidence type="ECO:0000256" key="1">
    <source>
        <dbReference type="ARBA" id="ARBA00023015"/>
    </source>
</evidence>
<evidence type="ECO:0000256" key="3">
    <source>
        <dbReference type="ARBA" id="ARBA00023163"/>
    </source>
</evidence>
<sequence length="216" mass="23729">MRITNARGVPNEDLTARARIRDAALQYFTEYGFARATIREIARAAGVSQGLVRHHFGSKEELGRACDAYVLQAMREYLELATTEEGLGDPRTLKEARSPLLPFGRYLARALIDDLDGAGQIFDQMVAMTEQVLGEADKRRTTPPTADLRTRAALMVAMEMGIPAFQAHISRSIGADIFSPEGDRRVVLAMLDITTHPVISADEAGALRRGMEEPDA</sequence>
<comment type="caution">
    <text evidence="6">The sequence shown here is derived from an EMBL/GenBank/DDBJ whole genome shotgun (WGS) entry which is preliminary data.</text>
</comment>
<feature type="domain" description="HTH tetR-type" evidence="5">
    <location>
        <begin position="14"/>
        <end position="74"/>
    </location>
</feature>
<feature type="DNA-binding region" description="H-T-H motif" evidence="4">
    <location>
        <begin position="37"/>
        <end position="56"/>
    </location>
</feature>
<keyword evidence="3" id="KW-0804">Transcription</keyword>
<reference evidence="7" key="1">
    <citation type="journal article" date="2019" name="Int. J. Syst. Evol. Microbiol.">
        <title>The Global Catalogue of Microorganisms (GCM) 10K type strain sequencing project: providing services to taxonomists for standard genome sequencing and annotation.</title>
        <authorList>
            <consortium name="The Broad Institute Genomics Platform"/>
            <consortium name="The Broad Institute Genome Sequencing Center for Infectious Disease"/>
            <person name="Wu L."/>
            <person name="Ma J."/>
        </authorList>
    </citation>
    <scope>NUCLEOTIDE SEQUENCE [LARGE SCALE GENOMIC DNA]</scope>
    <source>
        <strain evidence="7">CGMCC 4.7152</strain>
    </source>
</reference>
<dbReference type="RefSeq" id="WP_380112446.1">
    <property type="nucleotide sequence ID" value="NZ_JBHSIU010000001.1"/>
</dbReference>
<dbReference type="EMBL" id="JBHSIU010000001">
    <property type="protein sequence ID" value="MFC4996253.1"/>
    <property type="molecule type" value="Genomic_DNA"/>
</dbReference>
<dbReference type="PANTHER" id="PTHR30055">
    <property type="entry name" value="HTH-TYPE TRANSCRIPTIONAL REGULATOR RUTR"/>
    <property type="match status" value="1"/>
</dbReference>
<organism evidence="6 7">
    <name type="scientific">Dactylosporangium cerinum</name>
    <dbReference type="NCBI Taxonomy" id="1434730"/>
    <lineage>
        <taxon>Bacteria</taxon>
        <taxon>Bacillati</taxon>
        <taxon>Actinomycetota</taxon>
        <taxon>Actinomycetes</taxon>
        <taxon>Micromonosporales</taxon>
        <taxon>Micromonosporaceae</taxon>
        <taxon>Dactylosporangium</taxon>
    </lineage>
</organism>
<dbReference type="InterPro" id="IPR001647">
    <property type="entry name" value="HTH_TetR"/>
</dbReference>
<dbReference type="InterPro" id="IPR009057">
    <property type="entry name" value="Homeodomain-like_sf"/>
</dbReference>
<name>A0ABV9VLP4_9ACTN</name>
<evidence type="ECO:0000256" key="2">
    <source>
        <dbReference type="ARBA" id="ARBA00023125"/>
    </source>
</evidence>
<evidence type="ECO:0000256" key="4">
    <source>
        <dbReference type="PROSITE-ProRule" id="PRU00335"/>
    </source>
</evidence>
<dbReference type="PANTHER" id="PTHR30055:SF234">
    <property type="entry name" value="HTH-TYPE TRANSCRIPTIONAL REGULATOR BETI"/>
    <property type="match status" value="1"/>
</dbReference>
<accession>A0ABV9VLP4</accession>